<organism evidence="2 3">
    <name type="scientific">Trichostrongylus colubriformis</name>
    <name type="common">Black scour worm</name>
    <dbReference type="NCBI Taxonomy" id="6319"/>
    <lineage>
        <taxon>Eukaryota</taxon>
        <taxon>Metazoa</taxon>
        <taxon>Ecdysozoa</taxon>
        <taxon>Nematoda</taxon>
        <taxon>Chromadorea</taxon>
        <taxon>Rhabditida</taxon>
        <taxon>Rhabditina</taxon>
        <taxon>Rhabditomorpha</taxon>
        <taxon>Strongyloidea</taxon>
        <taxon>Trichostrongylidae</taxon>
        <taxon>Trichostrongylus</taxon>
    </lineage>
</organism>
<dbReference type="AlphaFoldDB" id="A0AAN8IP74"/>
<accession>A0AAN8IP74</accession>
<name>A0AAN8IP74_TRICO</name>
<evidence type="ECO:0000313" key="2">
    <source>
        <dbReference type="EMBL" id="KAK5976607.1"/>
    </source>
</evidence>
<feature type="non-terminal residue" evidence="2">
    <location>
        <position position="138"/>
    </location>
</feature>
<comment type="caution">
    <text evidence="2">The sequence shown here is derived from an EMBL/GenBank/DDBJ whole genome shotgun (WGS) entry which is preliminary data.</text>
</comment>
<reference evidence="2 3" key="1">
    <citation type="submission" date="2019-10" db="EMBL/GenBank/DDBJ databases">
        <title>Assembly and Annotation for the nematode Trichostrongylus colubriformis.</title>
        <authorList>
            <person name="Martin J."/>
        </authorList>
    </citation>
    <scope>NUCLEOTIDE SEQUENCE [LARGE SCALE GENOMIC DNA]</scope>
    <source>
        <strain evidence="2">G859</strain>
        <tissue evidence="2">Whole worm</tissue>
    </source>
</reference>
<gene>
    <name evidence="2" type="ORF">GCK32_018673</name>
</gene>
<feature type="compositionally biased region" description="Basic and acidic residues" evidence="1">
    <location>
        <begin position="93"/>
        <end position="111"/>
    </location>
</feature>
<protein>
    <submittedName>
        <fullName evidence="2">Uncharacterized protein</fullName>
    </submittedName>
</protein>
<proteinExistence type="predicted"/>
<dbReference type="Proteomes" id="UP001331761">
    <property type="component" value="Unassembled WGS sequence"/>
</dbReference>
<evidence type="ECO:0000256" key="1">
    <source>
        <dbReference type="SAM" id="MobiDB-lite"/>
    </source>
</evidence>
<dbReference type="EMBL" id="WIXE01011630">
    <property type="protein sequence ID" value="KAK5976607.1"/>
    <property type="molecule type" value="Genomic_DNA"/>
</dbReference>
<feature type="region of interest" description="Disordered" evidence="1">
    <location>
        <begin position="88"/>
        <end position="111"/>
    </location>
</feature>
<keyword evidence="3" id="KW-1185">Reference proteome</keyword>
<evidence type="ECO:0000313" key="3">
    <source>
        <dbReference type="Proteomes" id="UP001331761"/>
    </source>
</evidence>
<sequence length="138" mass="15653">MRAEVAALKEGTVQKSDVEKEKTFLQARIEELSKEVADLTMKETDQSSLMNRLNSRLEEMEREKDEILGERESLLYELASLKSKLSSESGLLEEQKQAADNHLKELTKENTELSEQLRDAVQSVVELQGKIASLEQVT</sequence>